<dbReference type="RefSeq" id="WP_200268375.1">
    <property type="nucleotide sequence ID" value="NZ_JAENIJ010000006.1"/>
</dbReference>
<comment type="caution">
    <text evidence="3">The sequence shown here is derived from an EMBL/GenBank/DDBJ whole genome shotgun (WGS) entry which is preliminary data.</text>
</comment>
<feature type="compositionally biased region" description="Polar residues" evidence="1">
    <location>
        <begin position="27"/>
        <end position="43"/>
    </location>
</feature>
<feature type="signal peptide" evidence="2">
    <location>
        <begin position="1"/>
        <end position="23"/>
    </location>
</feature>
<organism evidence="3 4">
    <name type="scientific">Luteolibacter pohnpeiensis</name>
    <dbReference type="NCBI Taxonomy" id="454153"/>
    <lineage>
        <taxon>Bacteria</taxon>
        <taxon>Pseudomonadati</taxon>
        <taxon>Verrucomicrobiota</taxon>
        <taxon>Verrucomicrobiia</taxon>
        <taxon>Verrucomicrobiales</taxon>
        <taxon>Verrucomicrobiaceae</taxon>
        <taxon>Luteolibacter</taxon>
    </lineage>
</organism>
<protein>
    <submittedName>
        <fullName evidence="3">Uncharacterized protein</fullName>
    </submittedName>
</protein>
<evidence type="ECO:0000256" key="2">
    <source>
        <dbReference type="SAM" id="SignalP"/>
    </source>
</evidence>
<accession>A0A934S3J6</accession>
<sequence>MTKKTALGSTAALLIAAGLIVYFNSKGSSSDPAAKTNDSPPTRSDSSAANSTHSSGFKPTQPQDTKTKRRDQGDDAELIAKYGEARTNLSKHVSSTFIGLLGDLASLSELASAQDPARVNRDLLNGTLRAYGLTDELQLTDEQKSQALDIVEQTRQHRLEELKGAVTTLQDDPSRLTKFFLAEDAYKRGETSDAEFAEMYRQSNEESQDLFLKMETRMQRMGQPSLAGDEVFNEKFATILNPEQSESFQAAIDKQEQEREQKLEDPSKLAADLETRDTAFSSGRQMIGGVMQIMQSAAQFRQLQDSQEGED</sequence>
<keyword evidence="4" id="KW-1185">Reference proteome</keyword>
<name>A0A934S3J6_9BACT</name>
<feature type="compositionally biased region" description="Low complexity" evidence="1">
    <location>
        <begin position="44"/>
        <end position="55"/>
    </location>
</feature>
<evidence type="ECO:0000313" key="3">
    <source>
        <dbReference type="EMBL" id="MBK1881831.1"/>
    </source>
</evidence>
<evidence type="ECO:0000256" key="1">
    <source>
        <dbReference type="SAM" id="MobiDB-lite"/>
    </source>
</evidence>
<gene>
    <name evidence="3" type="ORF">JIN85_05360</name>
</gene>
<dbReference type="EMBL" id="JAENIJ010000006">
    <property type="protein sequence ID" value="MBK1881831.1"/>
    <property type="molecule type" value="Genomic_DNA"/>
</dbReference>
<reference evidence="3" key="1">
    <citation type="submission" date="2021-01" db="EMBL/GenBank/DDBJ databases">
        <title>Modified the classification status of verrucomicrobia.</title>
        <authorList>
            <person name="Feng X."/>
        </authorList>
    </citation>
    <scope>NUCLEOTIDE SEQUENCE</scope>
    <source>
        <strain evidence="3">KCTC 22041</strain>
    </source>
</reference>
<dbReference type="Proteomes" id="UP000603141">
    <property type="component" value="Unassembled WGS sequence"/>
</dbReference>
<feature type="region of interest" description="Disordered" evidence="1">
    <location>
        <begin position="27"/>
        <end position="72"/>
    </location>
</feature>
<feature type="chain" id="PRO_5037841017" evidence="2">
    <location>
        <begin position="24"/>
        <end position="311"/>
    </location>
</feature>
<keyword evidence="2" id="KW-0732">Signal</keyword>
<dbReference type="AlphaFoldDB" id="A0A934S3J6"/>
<proteinExistence type="predicted"/>
<evidence type="ECO:0000313" key="4">
    <source>
        <dbReference type="Proteomes" id="UP000603141"/>
    </source>
</evidence>